<reference evidence="1 2" key="1">
    <citation type="submission" date="2016-09" db="EMBL/GenBank/DDBJ databases">
        <title>Xenorhabdus thuongxuanensis sp. nov. and Xenorhabdus eapokensis sp. nov., isolated from Steinernema species.</title>
        <authorList>
            <person name="Kaempfer P."/>
            <person name="Tobias N.J."/>
            <person name="Phan Ke L."/>
            <person name="Bode H.B."/>
            <person name="Glaeser S.P."/>
        </authorList>
    </citation>
    <scope>NUCLEOTIDE SEQUENCE [LARGE SCALE GENOMIC DNA]</scope>
    <source>
        <strain evidence="1 2">DL20</strain>
    </source>
</reference>
<dbReference type="STRING" id="1873482.Xedl_02869"/>
<proteinExistence type="predicted"/>
<protein>
    <submittedName>
        <fullName evidence="1">DNA-binding protein</fullName>
    </submittedName>
</protein>
<dbReference type="RefSeq" id="WP_074024495.1">
    <property type="nucleotide sequence ID" value="NZ_CAWNAG010000129.1"/>
</dbReference>
<dbReference type="AlphaFoldDB" id="A0A1Q5TMZ8"/>
<keyword evidence="2" id="KW-1185">Reference proteome</keyword>
<dbReference type="EMBL" id="MKGQ01000023">
    <property type="protein sequence ID" value="OKP01595.1"/>
    <property type="molecule type" value="Genomic_DNA"/>
</dbReference>
<accession>A0A1Q5TMZ8</accession>
<keyword evidence="1" id="KW-0238">DNA-binding</keyword>
<evidence type="ECO:0000313" key="1">
    <source>
        <dbReference type="EMBL" id="OKP01595.1"/>
    </source>
</evidence>
<evidence type="ECO:0000313" key="2">
    <source>
        <dbReference type="Proteomes" id="UP000186268"/>
    </source>
</evidence>
<name>A0A1Q5TMZ8_9GAMM</name>
<comment type="caution">
    <text evidence="1">The sequence shown here is derived from an EMBL/GenBank/DDBJ whole genome shotgun (WGS) entry which is preliminary data.</text>
</comment>
<sequence length="189" mass="20679">MREYDFSIVVGGKKITTDDDLFDISDALYEAGCSDSHPAAYNGNLYINFTRKSESYAKAVASAIANIESISGLRCLSVDMGDVVSLSDAAELAGTTKVTLSRYSKGSRGAGDFPTPIQRVDSNRPLWSWTDIAEWLAQNNLVDNELIEQARITGAMNTALSIRNNNSMDAVFQFLYALKGNNNRTMLTL</sequence>
<gene>
    <name evidence="1" type="ORF">Xedl_02869</name>
</gene>
<dbReference type="GO" id="GO:0003677">
    <property type="term" value="F:DNA binding"/>
    <property type="evidence" value="ECO:0007669"/>
    <property type="project" value="UniProtKB-KW"/>
</dbReference>
<organism evidence="1 2">
    <name type="scientific">Xenorhabdus eapokensis</name>
    <dbReference type="NCBI Taxonomy" id="1873482"/>
    <lineage>
        <taxon>Bacteria</taxon>
        <taxon>Pseudomonadati</taxon>
        <taxon>Pseudomonadota</taxon>
        <taxon>Gammaproteobacteria</taxon>
        <taxon>Enterobacterales</taxon>
        <taxon>Morganellaceae</taxon>
        <taxon>Xenorhabdus</taxon>
    </lineage>
</organism>
<dbReference type="OrthoDB" id="1525365at2"/>
<dbReference type="Proteomes" id="UP000186268">
    <property type="component" value="Unassembled WGS sequence"/>
</dbReference>